<keyword evidence="1" id="KW-1133">Transmembrane helix</keyword>
<name>A0AAE3XN36_9BACT</name>
<reference evidence="2" key="1">
    <citation type="submission" date="2023-07" db="EMBL/GenBank/DDBJ databases">
        <title>Genomic Encyclopedia of Type Strains, Phase IV (KMG-IV): sequencing the most valuable type-strain genomes for metagenomic binning, comparative biology and taxonomic classification.</title>
        <authorList>
            <person name="Goeker M."/>
        </authorList>
    </citation>
    <scope>NUCLEOTIDE SEQUENCE</scope>
    <source>
        <strain evidence="2">DSM 26174</strain>
    </source>
</reference>
<keyword evidence="1" id="KW-0472">Membrane</keyword>
<keyword evidence="1" id="KW-0812">Transmembrane</keyword>
<dbReference type="EMBL" id="JAVDQD010000001">
    <property type="protein sequence ID" value="MDR6238084.1"/>
    <property type="molecule type" value="Genomic_DNA"/>
</dbReference>
<protein>
    <submittedName>
        <fullName evidence="2">Uncharacterized protein</fullName>
    </submittedName>
</protein>
<sequence length="115" mass="13664">MKLPSLFKTPKHSRFHFEPRYYDPIKEEIQERTERIKREMKLTSDEKYKAGQRISGSFSRIERNEKQSKTEKGRLMIILAVLAGFFGYIWYGDWVLYILGGLVAMYVLLRIKGKI</sequence>
<dbReference type="AlphaFoldDB" id="A0AAE3XN36"/>
<evidence type="ECO:0000256" key="1">
    <source>
        <dbReference type="SAM" id="Phobius"/>
    </source>
</evidence>
<proteinExistence type="predicted"/>
<feature type="transmembrane region" description="Helical" evidence="1">
    <location>
        <begin position="95"/>
        <end position="111"/>
    </location>
</feature>
<keyword evidence="3" id="KW-1185">Reference proteome</keyword>
<evidence type="ECO:0000313" key="2">
    <source>
        <dbReference type="EMBL" id="MDR6238084.1"/>
    </source>
</evidence>
<dbReference type="RefSeq" id="WP_309937553.1">
    <property type="nucleotide sequence ID" value="NZ_AP025305.1"/>
</dbReference>
<accession>A0AAE3XN36</accession>
<comment type="caution">
    <text evidence="2">The sequence shown here is derived from an EMBL/GenBank/DDBJ whole genome shotgun (WGS) entry which is preliminary data.</text>
</comment>
<dbReference type="Proteomes" id="UP001185092">
    <property type="component" value="Unassembled WGS sequence"/>
</dbReference>
<evidence type="ECO:0000313" key="3">
    <source>
        <dbReference type="Proteomes" id="UP001185092"/>
    </source>
</evidence>
<organism evidence="2 3">
    <name type="scientific">Aureibacter tunicatorum</name>
    <dbReference type="NCBI Taxonomy" id="866807"/>
    <lineage>
        <taxon>Bacteria</taxon>
        <taxon>Pseudomonadati</taxon>
        <taxon>Bacteroidota</taxon>
        <taxon>Cytophagia</taxon>
        <taxon>Cytophagales</taxon>
        <taxon>Persicobacteraceae</taxon>
        <taxon>Aureibacter</taxon>
    </lineage>
</organism>
<gene>
    <name evidence="2" type="ORF">HNQ88_001060</name>
</gene>
<feature type="transmembrane region" description="Helical" evidence="1">
    <location>
        <begin position="73"/>
        <end position="89"/>
    </location>
</feature>